<name>A0AAN9UQI5_9PEZI</name>
<reference evidence="8 9" key="1">
    <citation type="submission" date="2024-02" db="EMBL/GenBank/DDBJ databases">
        <title>De novo assembly and annotation of 12 fungi associated with fruit tree decline syndrome in Ontario, Canada.</title>
        <authorList>
            <person name="Sulman M."/>
            <person name="Ellouze W."/>
            <person name="Ilyukhin E."/>
        </authorList>
    </citation>
    <scope>NUCLEOTIDE SEQUENCE [LARGE SCALE GENOMIC DNA]</scope>
    <source>
        <strain evidence="8 9">M11/M66-122</strain>
    </source>
</reference>
<feature type="compositionally biased region" description="Polar residues" evidence="5">
    <location>
        <begin position="17"/>
        <end position="28"/>
    </location>
</feature>
<dbReference type="AlphaFoldDB" id="A0AAN9UQI5"/>
<organism evidence="8 9">
    <name type="scientific">Diatrype stigma</name>
    <dbReference type="NCBI Taxonomy" id="117547"/>
    <lineage>
        <taxon>Eukaryota</taxon>
        <taxon>Fungi</taxon>
        <taxon>Dikarya</taxon>
        <taxon>Ascomycota</taxon>
        <taxon>Pezizomycotina</taxon>
        <taxon>Sordariomycetes</taxon>
        <taxon>Xylariomycetidae</taxon>
        <taxon>Xylariales</taxon>
        <taxon>Diatrypaceae</taxon>
        <taxon>Diatrype</taxon>
    </lineage>
</organism>
<feature type="transmembrane region" description="Helical" evidence="6">
    <location>
        <begin position="133"/>
        <end position="151"/>
    </location>
</feature>
<dbReference type="EMBL" id="JAKJXP020000040">
    <property type="protein sequence ID" value="KAK7752201.1"/>
    <property type="molecule type" value="Genomic_DNA"/>
</dbReference>
<comment type="subcellular location">
    <subcellularLocation>
        <location evidence="1">Membrane</location>
        <topology evidence="1">Multi-pass membrane protein</topology>
    </subcellularLocation>
</comment>
<dbReference type="GO" id="GO:0016020">
    <property type="term" value="C:membrane"/>
    <property type="evidence" value="ECO:0007669"/>
    <property type="project" value="UniProtKB-SubCell"/>
</dbReference>
<protein>
    <submittedName>
        <fullName evidence="8">Zinc finger protein</fullName>
    </submittedName>
</protein>
<evidence type="ECO:0000256" key="3">
    <source>
        <dbReference type="ARBA" id="ARBA00022989"/>
    </source>
</evidence>
<dbReference type="PANTHER" id="PTHR47804">
    <property type="entry name" value="60S RIBOSOMAL PROTEIN L19"/>
    <property type="match status" value="1"/>
</dbReference>
<dbReference type="Pfam" id="PF13515">
    <property type="entry name" value="FUSC_2"/>
    <property type="match status" value="1"/>
</dbReference>
<keyword evidence="4 6" id="KW-0472">Membrane</keyword>
<dbReference type="PANTHER" id="PTHR47804:SF3">
    <property type="entry name" value="PROTEIN BRE4"/>
    <property type="match status" value="1"/>
</dbReference>
<evidence type="ECO:0000259" key="7">
    <source>
        <dbReference type="Pfam" id="PF13515"/>
    </source>
</evidence>
<evidence type="ECO:0000256" key="6">
    <source>
        <dbReference type="SAM" id="Phobius"/>
    </source>
</evidence>
<proteinExistence type="predicted"/>
<keyword evidence="2 6" id="KW-0812">Transmembrane</keyword>
<evidence type="ECO:0000256" key="5">
    <source>
        <dbReference type="SAM" id="MobiDB-lite"/>
    </source>
</evidence>
<keyword evidence="9" id="KW-1185">Reference proteome</keyword>
<gene>
    <name evidence="8" type="primary">BRE4</name>
    <name evidence="8" type="ORF">SLS62_005735</name>
</gene>
<evidence type="ECO:0000313" key="9">
    <source>
        <dbReference type="Proteomes" id="UP001320420"/>
    </source>
</evidence>
<sequence>MAVTHSVSASHDVATDRGTTQETQNTVAGQHGLSRLLRRRGPAEQGDVTKTTYGVTEMRDGFFDAVFFPPEDVDTDELLKQAEATLPYAFRKKDPLSITNFLPKQWHEVKSVARRVTTTRSGIKLLKSARIDYGAILAIFLFIYIFVIACIRARPLAVALHQAFGVMLEGLNVASPDSIRSHRRLAQTFVNLSQAYRDLVLDFSIALFRPKDVRVLRNRIQGVVRALLGLRHDTKLFDLAEDSGPDISTGDQAASDDFVVDIGKQGTPKATKEYDILKFVASNLAEPTNDLISAIRSSLQSCDAVLMDMCGHRRYLGPPAEVSGDIAGSLVKLRKRIIAFSNCQESVLASDKLPPVYAEFPEKIKSSDFQPLPRDNSASYASMTATELEDESTSNKTHFRHELWAVLHGLQGFETRFGLKTAIVTSLLAIPAWLKRHNEWWNQYEVWWAVVMAWVIMGPRTGGNIQDLFTRALCAILGSIWGGLSYAAGNGNPYVTAVFAVIFMLPMIYRLTQSTHPRSGLVGCLAFTVVSIAEHNAGGGPSPTAMAAIRGAAMVVGVVASVVVNWIRLRAPFDPLPYSALIDSCEQFFEYNVALRQASLFYHPHFISEYADAAGELLGHRRDAVATILANLYVLSGALRADRKVPVGHMPTLFYCTFFQSICLQSQKYLPSAAATRKRLLDRTRELEAELNASDKLSASEKIEGKKWAQIYSYSYNESLTGCVEQLLELERYTKAIVGEQG</sequence>
<evidence type="ECO:0000256" key="4">
    <source>
        <dbReference type="ARBA" id="ARBA00023136"/>
    </source>
</evidence>
<dbReference type="InterPro" id="IPR023244">
    <property type="entry name" value="Brefeldin_A-sensitivity_4"/>
</dbReference>
<dbReference type="Proteomes" id="UP001320420">
    <property type="component" value="Unassembled WGS sequence"/>
</dbReference>
<keyword evidence="3 6" id="KW-1133">Transmembrane helix</keyword>
<feature type="region of interest" description="Disordered" evidence="5">
    <location>
        <begin position="1"/>
        <end position="41"/>
    </location>
</feature>
<dbReference type="InterPro" id="IPR049453">
    <property type="entry name" value="Memb_transporter_dom"/>
</dbReference>
<evidence type="ECO:0000256" key="1">
    <source>
        <dbReference type="ARBA" id="ARBA00004141"/>
    </source>
</evidence>
<dbReference type="PRINTS" id="PR02047">
    <property type="entry name" value="BREFELDNASP4"/>
</dbReference>
<feature type="domain" description="Integral membrane bound transporter" evidence="7">
    <location>
        <begin position="439"/>
        <end position="564"/>
    </location>
</feature>
<dbReference type="InterPro" id="IPR052430">
    <property type="entry name" value="IVT-Associated"/>
</dbReference>
<comment type="caution">
    <text evidence="8">The sequence shown here is derived from an EMBL/GenBank/DDBJ whole genome shotgun (WGS) entry which is preliminary data.</text>
</comment>
<evidence type="ECO:0000256" key="2">
    <source>
        <dbReference type="ARBA" id="ARBA00022692"/>
    </source>
</evidence>
<evidence type="ECO:0000313" key="8">
    <source>
        <dbReference type="EMBL" id="KAK7752201.1"/>
    </source>
</evidence>
<accession>A0AAN9UQI5</accession>